<keyword evidence="2" id="KW-1185">Reference proteome</keyword>
<evidence type="ECO:0000313" key="1">
    <source>
        <dbReference type="EMBL" id="WBL34984.1"/>
    </source>
</evidence>
<name>A0ABY7M4F5_9CHLR</name>
<sequence>MLGAAEEGFEDELGELPIMTESGWEIMTAPREPRTTMKKPGRLMSFMGSPPSRMLPPMMPMMATHEADDGRQVHQADLRMAPMLRRRNSAMLVDDGLRGFLADVAVAVGEGDVGIVGGFHDLEEVRVEVELGAIDAGQLDRWRCPEAWVPPA</sequence>
<dbReference type="EMBL" id="CP115149">
    <property type="protein sequence ID" value="WBL34984.1"/>
    <property type="molecule type" value="Genomic_DNA"/>
</dbReference>
<accession>A0ABY7M4F5</accession>
<protein>
    <submittedName>
        <fullName evidence="1">Uncharacterized protein</fullName>
    </submittedName>
</protein>
<gene>
    <name evidence="1" type="ORF">O0235_09280</name>
</gene>
<evidence type="ECO:0000313" key="2">
    <source>
        <dbReference type="Proteomes" id="UP001212803"/>
    </source>
</evidence>
<proteinExistence type="predicted"/>
<dbReference type="Proteomes" id="UP001212803">
    <property type="component" value="Chromosome"/>
</dbReference>
<reference evidence="1 2" key="1">
    <citation type="journal article" date="2023" name="ISME J.">
        <title>Thermophilic Dehalococcoidia with unusual traits shed light on an unexpected past.</title>
        <authorList>
            <person name="Palmer M."/>
            <person name="Covington J.K."/>
            <person name="Zhou E.M."/>
            <person name="Thomas S.C."/>
            <person name="Habib N."/>
            <person name="Seymour C.O."/>
            <person name="Lai D."/>
            <person name="Johnston J."/>
            <person name="Hashimi A."/>
            <person name="Jiao J.Y."/>
            <person name="Muok A.R."/>
            <person name="Liu L."/>
            <person name="Xian W.D."/>
            <person name="Zhi X.Y."/>
            <person name="Li M.M."/>
            <person name="Silva L.P."/>
            <person name="Bowen B.P."/>
            <person name="Louie K."/>
            <person name="Briegel A."/>
            <person name="Pett-Ridge J."/>
            <person name="Weber P.K."/>
            <person name="Tocheva E.I."/>
            <person name="Woyke T."/>
            <person name="Northen T.R."/>
            <person name="Mayali X."/>
            <person name="Li W.J."/>
            <person name="Hedlund B.P."/>
        </authorList>
    </citation>
    <scope>NUCLEOTIDE SEQUENCE [LARGE SCALE GENOMIC DNA]</scope>
    <source>
        <strain evidence="1 2">YIM 72310</strain>
    </source>
</reference>
<organism evidence="1 2">
    <name type="scientific">Tepidiforma flava</name>
    <dbReference type="NCBI Taxonomy" id="3004094"/>
    <lineage>
        <taxon>Bacteria</taxon>
        <taxon>Bacillati</taxon>
        <taxon>Chloroflexota</taxon>
        <taxon>Tepidiformia</taxon>
        <taxon>Tepidiformales</taxon>
        <taxon>Tepidiformaceae</taxon>
        <taxon>Tepidiforma</taxon>
    </lineage>
</organism>